<sequence length="678" mass="73160">MDISVGSAHVPEHSVCQSESVLRAGNGESLQNSEAQNQRQPQPAVRFKVRSAKEREQVLTKASSFKSETFEKTTRGIKENKKEIPRDHTISPPSPDTDVIDKPKPRALNHLSVTKKSGLSIGSEASSTTQMKPDCVESPTTKVRGRTEWKQAYLSNRKQGYDSDSGESSVTITSNASNRSFSMSLVELCSLGGLDIPPSDGRGSMDDENWMAKRTVSMSSDVSALSSVTLLGMDELECLLNDVRSLEDDTLENYEDVHVVVLHKEAGNGLGFTVAGGVDQNKPVTVHKILRNGIAAQEGSIHLGDQVLSINGNALQNSTHQEVLHTMRKARGRAMAVVVIRRGDVTDTIYSTKDSPQKAPGNPGSRMRMTLNKSSSDLGFSLEGGVGSSLGDKPLTVQRLFQEQWRSKCTGSHEEEQVKKKSVHLTTFENSREAAGTAGNMQISLVSRMKKMMKRMKIHNTLVRQCLGEIIGTFVLLLFGCSGAAQVKTGNEMKGQYLSANLSFAVGVMSAMYLSMGVSGAHLNPAVSLSFCVLGDLPWHCFLPYSLCQVFGAYLASAVVYIMYYDAIMKYSGGVLTAYGPNETASIFATYPTPGTSLTTNIFDQVVGTATLLLCILPLSDKRNRPAPDALLPPIVAAVVLGIAMSMSSNCGGAINPARDLGPRLFTLTAGWGTEVFT</sequence>
<dbReference type="PANTHER" id="PTHR48484:SF1">
    <property type="entry name" value="DENTIN SIALOPHOSPHOPROTEIN"/>
    <property type="match status" value="1"/>
</dbReference>
<feature type="transmembrane region" description="Helical" evidence="8">
    <location>
        <begin position="497"/>
        <end position="522"/>
    </location>
</feature>
<dbReference type="OrthoDB" id="3222at2759"/>
<evidence type="ECO:0000256" key="7">
    <source>
        <dbReference type="SAM" id="MobiDB-lite"/>
    </source>
</evidence>
<keyword evidence="5 8" id="KW-1133">Transmembrane helix</keyword>
<reference evidence="10" key="1">
    <citation type="submission" date="2020-07" db="EMBL/GenBank/DDBJ databases">
        <title>Clarias magur genome sequencing, assembly and annotation.</title>
        <authorList>
            <person name="Kushwaha B."/>
            <person name="Kumar R."/>
            <person name="Das P."/>
            <person name="Joshi C.G."/>
            <person name="Kumar D."/>
            <person name="Nagpure N.S."/>
            <person name="Pandey M."/>
            <person name="Agarwal S."/>
            <person name="Srivastava S."/>
            <person name="Singh M."/>
            <person name="Sahoo L."/>
            <person name="Jayasankar P."/>
            <person name="Meher P.K."/>
            <person name="Koringa P.G."/>
            <person name="Iquebal M.A."/>
            <person name="Das S.P."/>
            <person name="Bit A."/>
            <person name="Patnaik S."/>
            <person name="Patel N."/>
            <person name="Shah T.M."/>
            <person name="Hinsu A."/>
            <person name="Jena J.K."/>
        </authorList>
    </citation>
    <scope>NUCLEOTIDE SEQUENCE</scope>
    <source>
        <strain evidence="10">CIFAMagur01</strain>
        <tissue evidence="10">Testis</tissue>
    </source>
</reference>
<dbReference type="GO" id="GO:0015267">
    <property type="term" value="F:channel activity"/>
    <property type="evidence" value="ECO:0007669"/>
    <property type="project" value="InterPro"/>
</dbReference>
<dbReference type="FunFam" id="1.20.1080.10:FF:000064">
    <property type="entry name" value="Uncharacterized protein"/>
    <property type="match status" value="1"/>
</dbReference>
<evidence type="ECO:0000256" key="3">
    <source>
        <dbReference type="ARBA" id="ARBA00022448"/>
    </source>
</evidence>
<evidence type="ECO:0000256" key="2">
    <source>
        <dbReference type="ARBA" id="ARBA00006175"/>
    </source>
</evidence>
<protein>
    <submittedName>
        <fullName evidence="10">Aquaporin-10-like</fullName>
    </submittedName>
</protein>
<dbReference type="GO" id="GO:0016020">
    <property type="term" value="C:membrane"/>
    <property type="evidence" value="ECO:0007669"/>
    <property type="project" value="UniProtKB-SubCell"/>
</dbReference>
<evidence type="ECO:0000313" key="11">
    <source>
        <dbReference type="Proteomes" id="UP000727407"/>
    </source>
</evidence>
<comment type="subcellular location">
    <subcellularLocation>
        <location evidence="1">Membrane</location>
        <topology evidence="1">Multi-pass membrane protein</topology>
    </subcellularLocation>
</comment>
<comment type="caution">
    <text evidence="10">The sequence shown here is derived from an EMBL/GenBank/DDBJ whole genome shotgun (WGS) entry which is preliminary data.</text>
</comment>
<dbReference type="PROSITE" id="PS00221">
    <property type="entry name" value="MIP"/>
    <property type="match status" value="1"/>
</dbReference>
<evidence type="ECO:0000259" key="9">
    <source>
        <dbReference type="PROSITE" id="PS50106"/>
    </source>
</evidence>
<dbReference type="GO" id="GO:0050930">
    <property type="term" value="P:induction of positive chemotaxis"/>
    <property type="evidence" value="ECO:0007669"/>
    <property type="project" value="InterPro"/>
</dbReference>
<dbReference type="InterPro" id="IPR000425">
    <property type="entry name" value="MIP"/>
</dbReference>
<dbReference type="EMBL" id="QNUK01000092">
    <property type="protein sequence ID" value="KAF5902331.1"/>
    <property type="molecule type" value="Genomic_DNA"/>
</dbReference>
<feature type="transmembrane region" description="Helical" evidence="8">
    <location>
        <begin position="542"/>
        <end position="564"/>
    </location>
</feature>
<feature type="domain" description="PDZ" evidence="9">
    <location>
        <begin position="259"/>
        <end position="342"/>
    </location>
</feature>
<feature type="compositionally biased region" description="Polar residues" evidence="7">
    <location>
        <begin position="28"/>
        <end position="41"/>
    </location>
</feature>
<dbReference type="Gene3D" id="1.20.1080.10">
    <property type="entry name" value="Glycerol uptake facilitator protein"/>
    <property type="match status" value="1"/>
</dbReference>
<comment type="similarity">
    <text evidence="2">Belongs to the MIP/aquaporin (TC 1.A.8) family.</text>
</comment>
<dbReference type="PRINTS" id="PR00783">
    <property type="entry name" value="MINTRINSICP"/>
</dbReference>
<evidence type="ECO:0000313" key="10">
    <source>
        <dbReference type="EMBL" id="KAF5902331.1"/>
    </source>
</evidence>
<dbReference type="CDD" id="cd00333">
    <property type="entry name" value="MIP"/>
    <property type="match status" value="1"/>
</dbReference>
<dbReference type="SUPFAM" id="SSF50156">
    <property type="entry name" value="PDZ domain-like"/>
    <property type="match status" value="1"/>
</dbReference>
<dbReference type="SUPFAM" id="SSF81338">
    <property type="entry name" value="Aquaporin-like"/>
    <property type="match status" value="1"/>
</dbReference>
<dbReference type="GO" id="GO:0005125">
    <property type="term" value="F:cytokine activity"/>
    <property type="evidence" value="ECO:0007669"/>
    <property type="project" value="InterPro"/>
</dbReference>
<dbReference type="Gene3D" id="2.30.42.10">
    <property type="match status" value="2"/>
</dbReference>
<evidence type="ECO:0000256" key="5">
    <source>
        <dbReference type="ARBA" id="ARBA00022989"/>
    </source>
</evidence>
<keyword evidence="11" id="KW-1185">Reference proteome</keyword>
<feature type="compositionally biased region" description="Basic and acidic residues" evidence="7">
    <location>
        <begin position="68"/>
        <end position="89"/>
    </location>
</feature>
<gene>
    <name evidence="10" type="primary">aqp10a</name>
    <name evidence="10" type="ORF">DAT39_007968</name>
</gene>
<keyword evidence="3" id="KW-0813">Transport</keyword>
<evidence type="ECO:0000256" key="6">
    <source>
        <dbReference type="ARBA" id="ARBA00023136"/>
    </source>
</evidence>
<dbReference type="InterPro" id="IPR055287">
    <property type="entry name" value="IL-16-like"/>
</dbReference>
<dbReference type="InterPro" id="IPR022357">
    <property type="entry name" value="MIP_CS"/>
</dbReference>
<dbReference type="AlphaFoldDB" id="A0A8J4UAS0"/>
<accession>A0A8J4UAS0</accession>
<dbReference type="Pfam" id="PF00595">
    <property type="entry name" value="PDZ"/>
    <property type="match status" value="1"/>
</dbReference>
<dbReference type="PROSITE" id="PS50106">
    <property type="entry name" value="PDZ"/>
    <property type="match status" value="1"/>
</dbReference>
<evidence type="ECO:0000256" key="4">
    <source>
        <dbReference type="ARBA" id="ARBA00022692"/>
    </source>
</evidence>
<proteinExistence type="inferred from homology"/>
<dbReference type="InterPro" id="IPR036034">
    <property type="entry name" value="PDZ_sf"/>
</dbReference>
<dbReference type="Proteomes" id="UP000727407">
    <property type="component" value="Unassembled WGS sequence"/>
</dbReference>
<keyword evidence="4 8" id="KW-0812">Transmembrane</keyword>
<name>A0A8J4UAS0_CLAMG</name>
<feature type="region of interest" description="Disordered" evidence="7">
    <location>
        <begin position="122"/>
        <end position="143"/>
    </location>
</feature>
<dbReference type="SMART" id="SM00228">
    <property type="entry name" value="PDZ"/>
    <property type="match status" value="1"/>
</dbReference>
<keyword evidence="6 8" id="KW-0472">Membrane</keyword>
<feature type="transmembrane region" description="Helical" evidence="8">
    <location>
        <begin position="462"/>
        <end position="485"/>
    </location>
</feature>
<evidence type="ECO:0000256" key="1">
    <source>
        <dbReference type="ARBA" id="ARBA00004141"/>
    </source>
</evidence>
<dbReference type="PANTHER" id="PTHR48484">
    <property type="entry name" value="PRO-INTERLEUKIN-16"/>
    <property type="match status" value="1"/>
</dbReference>
<dbReference type="InterPro" id="IPR001478">
    <property type="entry name" value="PDZ"/>
</dbReference>
<feature type="non-terminal residue" evidence="10">
    <location>
        <position position="678"/>
    </location>
</feature>
<dbReference type="GO" id="GO:0030595">
    <property type="term" value="P:leukocyte chemotaxis"/>
    <property type="evidence" value="ECO:0007669"/>
    <property type="project" value="TreeGrafter"/>
</dbReference>
<feature type="region of interest" description="Disordered" evidence="7">
    <location>
        <begin position="1"/>
        <end position="102"/>
    </location>
</feature>
<dbReference type="FunFam" id="2.30.42.10:FF:000122">
    <property type="entry name" value="Pro-interleukin-16"/>
    <property type="match status" value="1"/>
</dbReference>
<dbReference type="InterPro" id="IPR023271">
    <property type="entry name" value="Aquaporin-like"/>
</dbReference>
<dbReference type="Pfam" id="PF00230">
    <property type="entry name" value="MIP"/>
    <property type="match status" value="1"/>
</dbReference>
<evidence type="ECO:0000256" key="8">
    <source>
        <dbReference type="SAM" id="Phobius"/>
    </source>
</evidence>
<dbReference type="GO" id="GO:0042609">
    <property type="term" value="F:CD4 receptor binding"/>
    <property type="evidence" value="ECO:0007669"/>
    <property type="project" value="TreeGrafter"/>
</dbReference>
<organism evidence="10 11">
    <name type="scientific">Clarias magur</name>
    <name type="common">Asian catfish</name>
    <name type="synonym">Macropteronotus magur</name>
    <dbReference type="NCBI Taxonomy" id="1594786"/>
    <lineage>
        <taxon>Eukaryota</taxon>
        <taxon>Metazoa</taxon>
        <taxon>Chordata</taxon>
        <taxon>Craniata</taxon>
        <taxon>Vertebrata</taxon>
        <taxon>Euteleostomi</taxon>
        <taxon>Actinopterygii</taxon>
        <taxon>Neopterygii</taxon>
        <taxon>Teleostei</taxon>
        <taxon>Ostariophysi</taxon>
        <taxon>Siluriformes</taxon>
        <taxon>Clariidae</taxon>
        <taxon>Clarias</taxon>
    </lineage>
</organism>